<feature type="domain" description="AP-3 complex subunit beta C-terminal" evidence="10">
    <location>
        <begin position="874"/>
        <end position="1021"/>
    </location>
</feature>
<dbReference type="Proteomes" id="UP000695022">
    <property type="component" value="Unplaced"/>
</dbReference>
<proteinExistence type="inferred from homology"/>
<evidence type="ECO:0000313" key="12">
    <source>
        <dbReference type="RefSeq" id="XP_014666116.1"/>
    </source>
</evidence>
<protein>
    <submittedName>
        <fullName evidence="12">AP-3 complex subunit beta-2-like</fullName>
    </submittedName>
</protein>
<feature type="compositionally biased region" description="Basic residues" evidence="9">
    <location>
        <begin position="347"/>
        <end position="358"/>
    </location>
</feature>
<name>A0ABM1E1P5_PRICU</name>
<keyword evidence="4" id="KW-0813">Transport</keyword>
<feature type="compositionally biased region" description="Acidic residues" evidence="9">
    <location>
        <begin position="823"/>
        <end position="856"/>
    </location>
</feature>
<keyword evidence="7" id="KW-0472">Membrane</keyword>
<evidence type="ECO:0000256" key="4">
    <source>
        <dbReference type="ARBA" id="ARBA00022448"/>
    </source>
</evidence>
<keyword evidence="11" id="KW-1185">Reference proteome</keyword>
<dbReference type="SUPFAM" id="SSF48371">
    <property type="entry name" value="ARM repeat"/>
    <property type="match status" value="1"/>
</dbReference>
<evidence type="ECO:0000313" key="11">
    <source>
        <dbReference type="Proteomes" id="UP000695022"/>
    </source>
</evidence>
<evidence type="ECO:0000259" key="10">
    <source>
        <dbReference type="SMART" id="SM01355"/>
    </source>
</evidence>
<evidence type="ECO:0000256" key="8">
    <source>
        <dbReference type="ARBA" id="ARBA00023329"/>
    </source>
</evidence>
<dbReference type="InterPro" id="IPR002553">
    <property type="entry name" value="Clathrin/coatomer_adapt-like_N"/>
</dbReference>
<dbReference type="GeneID" id="106808073"/>
<gene>
    <name evidence="12" type="primary">LOC106808073</name>
</gene>
<evidence type="ECO:0000256" key="9">
    <source>
        <dbReference type="SAM" id="MobiDB-lite"/>
    </source>
</evidence>
<keyword evidence="5" id="KW-0653">Protein transport</keyword>
<dbReference type="Gene3D" id="1.25.10.10">
    <property type="entry name" value="Leucine-rich Repeat Variant"/>
    <property type="match status" value="2"/>
</dbReference>
<accession>A0ABM1E1P5</accession>
<feature type="compositionally biased region" description="Polar residues" evidence="9">
    <location>
        <begin position="1"/>
        <end position="19"/>
    </location>
</feature>
<feature type="compositionally biased region" description="Basic residues" evidence="9">
    <location>
        <begin position="247"/>
        <end position="256"/>
    </location>
</feature>
<sequence>MSNNGAQQSYANDRASSTGDADVGIDPASGSFFSADYKRHEDLKTMLDSNKDGLKLEAMKRIIGMIAKGKDASDLFPAVVKNVVSKNIEVKKLVYVYLVRYAEEQQDLALLSISTFQRGLKDPNQLIRASALRVLSSIRVPVITPIMMLAIKESVTDMSPFVRKTAAHAIPKLHSLDPEQKEFCVEIIEKLLSDKTTRDQFQLGTLSHFNNAKASGYQELPDWPATAADPSVRNVEVPMPWSDPTVKSKKTTKKKQSFYSDSEHSSEDSSSGSDSDSDTSEESGSEEEEEEEDAEAEEAGSSKSGKDGEEAEEEEEESSESDESSSEAEDSSSEEEESEEEPVVVVKPKKRPPKHAKAPKKEAVDLLLDLDDVPSVAVSPFLKPGETLTPSLLSSGSTSEKTSTMQLTVTAPAHVPTRTHELLNRMAGAGLSVSYRFTRGENIYSASMVTVELTLTNHSDNDIKKISLSQKKSSPGMELKSFPEIECLAVGELRSATIGIDYADTTQPAVLEVVVAATGSHAVSLPAPVGEQLQPIIITDNDFRLQQAKLKGMNENTGSAALPPAAAAAAAAASGREAGGGGSEAWLRQRVYDVANLAPVPAPDLSTLHFAARTRASHAFVLVSVRVADGNAAASVVVHCEKMVVGSMLLKEITKSLCAAWEIQSVVLSNIATMTTTRKSMFEPYLKSFFVRPMDPTHIKLLKLEILTNLQRDQFQLGTLSHFNNAKASGYQELPDWPATAADPSVRNVEVPMPWSDPTVKSKKTTKKKQSFYSDSEHSSEDSSSGSDSDSDTSEESGSEEEEEEEDAEAEEAGSSKSGKDGEEAEEEEEESSESDESSSEAEDSSSEEEESEEEPVVVVKPKKRPPKHAKAPKKEAVDLLLDLDDVPSVAVSPFLKPGETLTPSLLSSGSTSEKTSTMQLTVTAPAHVPTRTHELLNRMAGAGLSVSYRFTRGENIYSASMVTVELTLTNHSDNDIKKISLSQKKSSPGMELKSFPEIECLAVGESRSATIGIDYADTTQPAVLEVVVAATGSHAVSLPAPVGEQLQPIIITDNDFRLQQAKLKGMNENTGSAALPPAAAAAAAAASGREAGGGGSEAWLRQRVYDVANLAPVPAPDLSTLHFAARTRASHAFVLVSVRVADGNAAASVVVHCEKMVVGSMLLKEITKSLCAA</sequence>
<comment type="subcellular location">
    <subcellularLocation>
        <location evidence="1">Cytoplasmic vesicle membrane</location>
        <topology evidence="1">Peripheral membrane protein</topology>
        <orientation evidence="1">Cytoplasmic side</orientation>
    </subcellularLocation>
    <subcellularLocation>
        <location evidence="2">Golgi apparatus</location>
    </subcellularLocation>
</comment>
<feature type="region of interest" description="Disordered" evidence="9">
    <location>
        <begin position="749"/>
        <end position="874"/>
    </location>
</feature>
<dbReference type="PANTHER" id="PTHR11134">
    <property type="entry name" value="ADAPTOR COMPLEX SUBUNIT BETA FAMILY MEMBER"/>
    <property type="match status" value="1"/>
</dbReference>
<feature type="compositionally biased region" description="Acidic residues" evidence="9">
    <location>
        <begin position="309"/>
        <end position="342"/>
    </location>
</feature>
<dbReference type="SMART" id="SM01355">
    <property type="entry name" value="AP3B1_C"/>
    <property type="match status" value="2"/>
</dbReference>
<organism evidence="11 12">
    <name type="scientific">Priapulus caudatus</name>
    <name type="common">Priapulid worm</name>
    <dbReference type="NCBI Taxonomy" id="37621"/>
    <lineage>
        <taxon>Eukaryota</taxon>
        <taxon>Metazoa</taxon>
        <taxon>Ecdysozoa</taxon>
        <taxon>Scalidophora</taxon>
        <taxon>Priapulida</taxon>
        <taxon>Priapulimorpha</taxon>
        <taxon>Priapulimorphida</taxon>
        <taxon>Priapulidae</taxon>
        <taxon>Priapulus</taxon>
    </lineage>
</organism>
<evidence type="ECO:0000256" key="5">
    <source>
        <dbReference type="ARBA" id="ARBA00022927"/>
    </source>
</evidence>
<feature type="compositionally biased region" description="Basic residues" evidence="9">
    <location>
        <begin position="761"/>
        <end position="770"/>
    </location>
</feature>
<dbReference type="Pfam" id="PF14796">
    <property type="entry name" value="AP3B1_C"/>
    <property type="match status" value="2"/>
</dbReference>
<dbReference type="InterPro" id="IPR016024">
    <property type="entry name" value="ARM-type_fold"/>
</dbReference>
<evidence type="ECO:0000256" key="3">
    <source>
        <dbReference type="ARBA" id="ARBA00006613"/>
    </source>
</evidence>
<evidence type="ECO:0000256" key="7">
    <source>
        <dbReference type="ARBA" id="ARBA00023136"/>
    </source>
</evidence>
<feature type="compositionally biased region" description="Basic residues" evidence="9">
    <location>
        <begin position="861"/>
        <end position="872"/>
    </location>
</feature>
<comment type="similarity">
    <text evidence="3">Belongs to the adaptor complexes large subunit family.</text>
</comment>
<keyword evidence="8" id="KW-0968">Cytoplasmic vesicle</keyword>
<dbReference type="InterPro" id="IPR011989">
    <property type="entry name" value="ARM-like"/>
</dbReference>
<evidence type="ECO:0000256" key="2">
    <source>
        <dbReference type="ARBA" id="ARBA00004555"/>
    </source>
</evidence>
<dbReference type="Pfam" id="PF01602">
    <property type="entry name" value="Adaptin_N"/>
    <property type="match status" value="1"/>
</dbReference>
<reference evidence="12" key="1">
    <citation type="submission" date="2025-08" db="UniProtKB">
        <authorList>
            <consortium name="RefSeq"/>
        </authorList>
    </citation>
    <scope>IDENTIFICATION</scope>
</reference>
<feature type="region of interest" description="Disordered" evidence="9">
    <location>
        <begin position="235"/>
        <end position="360"/>
    </location>
</feature>
<evidence type="ECO:0000256" key="6">
    <source>
        <dbReference type="ARBA" id="ARBA00023034"/>
    </source>
</evidence>
<feature type="region of interest" description="Disordered" evidence="9">
    <location>
        <begin position="1"/>
        <end position="23"/>
    </location>
</feature>
<evidence type="ECO:0000256" key="1">
    <source>
        <dbReference type="ARBA" id="ARBA00004180"/>
    </source>
</evidence>
<dbReference type="InterPro" id="IPR029390">
    <property type="entry name" value="AP3B_C"/>
</dbReference>
<dbReference type="Pfam" id="PF24080">
    <property type="entry name" value="AP3B1_C_2"/>
    <property type="match status" value="2"/>
</dbReference>
<dbReference type="InterPro" id="IPR056314">
    <property type="entry name" value="AP3B1/2_C"/>
</dbReference>
<keyword evidence="6" id="KW-0333">Golgi apparatus</keyword>
<feature type="domain" description="AP-3 complex subunit beta C-terminal" evidence="10">
    <location>
        <begin position="360"/>
        <end position="507"/>
    </location>
</feature>
<feature type="compositionally biased region" description="Acidic residues" evidence="9">
    <location>
        <begin position="275"/>
        <end position="298"/>
    </location>
</feature>
<feature type="compositionally biased region" description="Acidic residues" evidence="9">
    <location>
        <begin position="789"/>
        <end position="812"/>
    </location>
</feature>
<dbReference type="InterPro" id="IPR026739">
    <property type="entry name" value="AP_beta"/>
</dbReference>
<dbReference type="RefSeq" id="XP_014666116.1">
    <property type="nucleotide sequence ID" value="XM_014810630.1"/>
</dbReference>